<name>A0A327Z3J4_9ACTN</name>
<dbReference type="Gene3D" id="3.40.50.1390">
    <property type="entry name" value="Resolvase, N-terminal catalytic domain"/>
    <property type="match status" value="1"/>
</dbReference>
<dbReference type="CDD" id="cd00338">
    <property type="entry name" value="Ser_Recombinase"/>
    <property type="match status" value="1"/>
</dbReference>
<sequence>MVVVDGDGGFTRWLQDRPQPRRRGFTPPAPSRRTLRFAFYGRVSTADRQDPAASRQWQREVATQTAAATGNIVRDFFDIGCSRNVPWADRPQARALLHALTDPNRDFDAIIVGESDRAFSGTQLQQILPTLQHHGVALWLPELEGPLNPHNTIHQALVLMLGHDARREVLRARHRTLTAMRVLAREGRLLGGRPPYGYRLVDAGPHPNPVHGQWGRRLNRLDLDPATAGHARWIFAQRLAGLSAATIADMLTQRSIPCPSAANPDRNRHRRGIAWSTRAVDAILSNPRYTGRQVYGRSSSVHDETSADAPTTGRPATRRAVARDQWVVSNTLAHPPLISEATFVAVQQISSLARPADGQPRSYLLRGLVICGICERRPESEWVHGRAAYRCRHGQPRKRPAESALPFYAREDTLLAAAANELHARTGGGQTLWSPALVAEHLRSQNFTLRCTRERVQLLGEISKQLTLAIPGIGYDSFGEVIQEQAKTFRKGDVHFSRQKESLAE</sequence>
<dbReference type="InterPro" id="IPR050639">
    <property type="entry name" value="SSR_resolvase"/>
</dbReference>
<evidence type="ECO:0000313" key="3">
    <source>
        <dbReference type="EMBL" id="RAK28776.1"/>
    </source>
</evidence>
<evidence type="ECO:0000313" key="4">
    <source>
        <dbReference type="Proteomes" id="UP000249341"/>
    </source>
</evidence>
<dbReference type="GO" id="GO:0000150">
    <property type="term" value="F:DNA strand exchange activity"/>
    <property type="evidence" value="ECO:0007669"/>
    <property type="project" value="InterPro"/>
</dbReference>
<dbReference type="EMBL" id="QLMJ01000019">
    <property type="protein sequence ID" value="RAK28776.1"/>
    <property type="molecule type" value="Genomic_DNA"/>
</dbReference>
<dbReference type="Gene3D" id="3.90.1750.20">
    <property type="entry name" value="Putative Large Serine Recombinase, Chain B, Domain 2"/>
    <property type="match status" value="1"/>
</dbReference>
<feature type="region of interest" description="Disordered" evidence="1">
    <location>
        <begin position="294"/>
        <end position="318"/>
    </location>
</feature>
<keyword evidence="4" id="KW-1185">Reference proteome</keyword>
<gene>
    <name evidence="3" type="ORF">B0I29_119113</name>
</gene>
<dbReference type="InterPro" id="IPR006119">
    <property type="entry name" value="Resolv_N"/>
</dbReference>
<reference evidence="3 4" key="1">
    <citation type="submission" date="2018-06" db="EMBL/GenBank/DDBJ databases">
        <title>Genomic Encyclopedia of Type Strains, Phase III (KMG-III): the genomes of soil and plant-associated and newly described type strains.</title>
        <authorList>
            <person name="Whitman W."/>
        </authorList>
    </citation>
    <scope>NUCLEOTIDE SEQUENCE [LARGE SCALE GENOMIC DNA]</scope>
    <source>
        <strain evidence="3 4">CGMCC 4.7090</strain>
    </source>
</reference>
<dbReference type="InterPro" id="IPR038109">
    <property type="entry name" value="DNA_bind_recomb_sf"/>
</dbReference>
<evidence type="ECO:0000256" key="1">
    <source>
        <dbReference type="SAM" id="MobiDB-lite"/>
    </source>
</evidence>
<dbReference type="RefSeq" id="WP_220091498.1">
    <property type="nucleotide sequence ID" value="NZ_QLMJ01000019.1"/>
</dbReference>
<accession>A0A327Z3J4</accession>
<dbReference type="GO" id="GO:0003677">
    <property type="term" value="F:DNA binding"/>
    <property type="evidence" value="ECO:0007669"/>
    <property type="project" value="InterPro"/>
</dbReference>
<dbReference type="Pfam" id="PF07508">
    <property type="entry name" value="Recombinase"/>
    <property type="match status" value="1"/>
</dbReference>
<dbReference type="SMART" id="SM00857">
    <property type="entry name" value="Resolvase"/>
    <property type="match status" value="1"/>
</dbReference>
<evidence type="ECO:0000259" key="2">
    <source>
        <dbReference type="PROSITE" id="PS51737"/>
    </source>
</evidence>
<dbReference type="InterPro" id="IPR011109">
    <property type="entry name" value="DNA_bind_recombinase_dom"/>
</dbReference>
<feature type="domain" description="Recombinase" evidence="2">
    <location>
        <begin position="195"/>
        <end position="356"/>
    </location>
</feature>
<organism evidence="3 4">
    <name type="scientific">Actinoplanes lutulentus</name>
    <dbReference type="NCBI Taxonomy" id="1287878"/>
    <lineage>
        <taxon>Bacteria</taxon>
        <taxon>Bacillati</taxon>
        <taxon>Actinomycetota</taxon>
        <taxon>Actinomycetes</taxon>
        <taxon>Micromonosporales</taxon>
        <taxon>Micromonosporaceae</taxon>
        <taxon>Actinoplanes</taxon>
    </lineage>
</organism>
<proteinExistence type="predicted"/>
<dbReference type="Pfam" id="PF00239">
    <property type="entry name" value="Resolvase"/>
    <property type="match status" value="1"/>
</dbReference>
<dbReference type="Proteomes" id="UP000249341">
    <property type="component" value="Unassembled WGS sequence"/>
</dbReference>
<comment type="caution">
    <text evidence="3">The sequence shown here is derived from an EMBL/GenBank/DDBJ whole genome shotgun (WGS) entry which is preliminary data.</text>
</comment>
<protein>
    <submittedName>
        <fullName evidence="3">Resolvase-like protein</fullName>
    </submittedName>
</protein>
<dbReference type="InterPro" id="IPR036162">
    <property type="entry name" value="Resolvase-like_N_sf"/>
</dbReference>
<dbReference type="PANTHER" id="PTHR30461:SF23">
    <property type="entry name" value="DNA RECOMBINASE-RELATED"/>
    <property type="match status" value="1"/>
</dbReference>
<dbReference type="AlphaFoldDB" id="A0A327Z3J4"/>
<dbReference type="PROSITE" id="PS51737">
    <property type="entry name" value="RECOMBINASE_DNA_BIND"/>
    <property type="match status" value="1"/>
</dbReference>
<dbReference type="PANTHER" id="PTHR30461">
    <property type="entry name" value="DNA-INVERTASE FROM LAMBDOID PROPHAGE"/>
    <property type="match status" value="1"/>
</dbReference>
<dbReference type="SUPFAM" id="SSF53041">
    <property type="entry name" value="Resolvase-like"/>
    <property type="match status" value="1"/>
</dbReference>